<dbReference type="Proteomes" id="UP000186758">
    <property type="component" value="Unassembled WGS sequence"/>
</dbReference>
<dbReference type="PANTHER" id="PTHR39201">
    <property type="entry name" value="EXPORTED PROTEIN-RELATED"/>
    <property type="match status" value="1"/>
</dbReference>
<feature type="domain" description="Flavodoxin-like" evidence="1">
    <location>
        <begin position="48"/>
        <end position="205"/>
    </location>
</feature>
<dbReference type="AlphaFoldDB" id="A0A1Q9YHW2"/>
<name>A0A1Q9YHW2_9FIRM</name>
<dbReference type="InterPro" id="IPR008254">
    <property type="entry name" value="Flavodoxin/NO_synth"/>
</dbReference>
<gene>
    <name evidence="2" type="ORF">BO223_10625</name>
</gene>
<dbReference type="Gene3D" id="3.40.50.360">
    <property type="match status" value="1"/>
</dbReference>
<dbReference type="GO" id="GO:0016651">
    <property type="term" value="F:oxidoreductase activity, acting on NAD(P)H"/>
    <property type="evidence" value="ECO:0007669"/>
    <property type="project" value="UniProtKB-ARBA"/>
</dbReference>
<accession>A0A1Q9YHW2</accession>
<organism evidence="2 3">
    <name type="scientific">Faecalibaculum rodentium</name>
    <dbReference type="NCBI Taxonomy" id="1702221"/>
    <lineage>
        <taxon>Bacteria</taxon>
        <taxon>Bacillati</taxon>
        <taxon>Bacillota</taxon>
        <taxon>Erysipelotrichia</taxon>
        <taxon>Erysipelotrichales</taxon>
        <taxon>Erysipelotrichaceae</taxon>
        <taxon>Faecalibaculum</taxon>
    </lineage>
</organism>
<dbReference type="Pfam" id="PF12682">
    <property type="entry name" value="Flavodoxin_4"/>
    <property type="match status" value="1"/>
</dbReference>
<dbReference type="SUPFAM" id="SSF52218">
    <property type="entry name" value="Flavoproteins"/>
    <property type="match status" value="1"/>
</dbReference>
<reference evidence="2 3" key="1">
    <citation type="submission" date="2016-11" db="EMBL/GenBank/DDBJ databases">
        <title>Description of two novel members of the family Erysipelotrichaceae: Ileibacterium lipovorans gen. nov., sp. nov. and Dubosiella newyorkensis, gen. nov., sp. nov.</title>
        <authorList>
            <person name="Cox L.M."/>
            <person name="Sohn J."/>
            <person name="Tyrrell K.L."/>
            <person name="Citron D.M."/>
            <person name="Lawson P.A."/>
            <person name="Patel N.B."/>
            <person name="Iizumi T."/>
            <person name="Perez-Perez G.I."/>
            <person name="Goldstein E.J."/>
            <person name="Blaser M.J."/>
        </authorList>
    </citation>
    <scope>NUCLEOTIDE SEQUENCE [LARGE SCALE GENOMIC DNA]</scope>
    <source>
        <strain evidence="2 3">NYU-BL-K8</strain>
    </source>
</reference>
<comment type="caution">
    <text evidence="2">The sequence shown here is derived from an EMBL/GenBank/DDBJ whole genome shotgun (WGS) entry which is preliminary data.</text>
</comment>
<proteinExistence type="predicted"/>
<dbReference type="PANTHER" id="PTHR39201:SF1">
    <property type="entry name" value="FLAVODOXIN-LIKE DOMAIN-CONTAINING PROTEIN"/>
    <property type="match status" value="1"/>
</dbReference>
<sequence>MRHVHRDASHWCRLIFSAVPPAYHEDRLYLQKAQSRAERIVNAMKHKILIAYFSHTGYTATLAKEIADLTGGSLFQIQPVDDYPEDYRATVDRYKEETAKHLRPAVTGSVRDMDQYDVLFVGFPNWGGDLPYIVYSFLEQYDLAGKRIVPFCTNGGGGIGQSFILLQDACRTARVMKGFACNGRQAVDQTDALREWLSGLGLLKE</sequence>
<evidence type="ECO:0000313" key="3">
    <source>
        <dbReference type="Proteomes" id="UP000186758"/>
    </source>
</evidence>
<dbReference type="EMBL" id="MPJZ01000092">
    <property type="protein sequence ID" value="OLU43759.1"/>
    <property type="molecule type" value="Genomic_DNA"/>
</dbReference>
<protein>
    <recommendedName>
        <fullName evidence="1">Flavodoxin-like domain-containing protein</fullName>
    </recommendedName>
</protein>
<evidence type="ECO:0000259" key="1">
    <source>
        <dbReference type="PROSITE" id="PS50902"/>
    </source>
</evidence>
<dbReference type="GO" id="GO:0010181">
    <property type="term" value="F:FMN binding"/>
    <property type="evidence" value="ECO:0007669"/>
    <property type="project" value="InterPro"/>
</dbReference>
<evidence type="ECO:0000313" key="2">
    <source>
        <dbReference type="EMBL" id="OLU43759.1"/>
    </source>
</evidence>
<dbReference type="InterPro" id="IPR029039">
    <property type="entry name" value="Flavoprotein-like_sf"/>
</dbReference>
<dbReference type="PROSITE" id="PS50902">
    <property type="entry name" value="FLAVODOXIN_LIKE"/>
    <property type="match status" value="1"/>
</dbReference>